<accession>A0ABN9EXT9</accession>
<reference evidence="2" key="1">
    <citation type="submission" date="2023-05" db="EMBL/GenBank/DDBJ databases">
        <authorList>
            <person name="Stuckert A."/>
        </authorList>
    </citation>
    <scope>NUCLEOTIDE SEQUENCE</scope>
</reference>
<protein>
    <submittedName>
        <fullName evidence="2">Uncharacterized protein</fullName>
    </submittedName>
</protein>
<feature type="region of interest" description="Disordered" evidence="1">
    <location>
        <begin position="1"/>
        <end position="69"/>
    </location>
</feature>
<proteinExistence type="predicted"/>
<name>A0ABN9EXT9_9NEOB</name>
<evidence type="ECO:0000313" key="3">
    <source>
        <dbReference type="Proteomes" id="UP001162483"/>
    </source>
</evidence>
<keyword evidence="3" id="KW-1185">Reference proteome</keyword>
<evidence type="ECO:0000313" key="2">
    <source>
        <dbReference type="EMBL" id="CAI9589097.1"/>
    </source>
</evidence>
<dbReference type="Proteomes" id="UP001162483">
    <property type="component" value="Unassembled WGS sequence"/>
</dbReference>
<gene>
    <name evidence="2" type="ORF">SPARVUS_LOCUS10840727</name>
</gene>
<sequence length="69" mass="7735">MWDGGQHNGKTPEQGPHEKFKRAGPAEMRRRLQGTHAQFYGPGRKKWGARNFPAPKCPKKTPPAGERSP</sequence>
<organism evidence="2 3">
    <name type="scientific">Staurois parvus</name>
    <dbReference type="NCBI Taxonomy" id="386267"/>
    <lineage>
        <taxon>Eukaryota</taxon>
        <taxon>Metazoa</taxon>
        <taxon>Chordata</taxon>
        <taxon>Craniata</taxon>
        <taxon>Vertebrata</taxon>
        <taxon>Euteleostomi</taxon>
        <taxon>Amphibia</taxon>
        <taxon>Batrachia</taxon>
        <taxon>Anura</taxon>
        <taxon>Neobatrachia</taxon>
        <taxon>Ranoidea</taxon>
        <taxon>Ranidae</taxon>
        <taxon>Staurois</taxon>
    </lineage>
</organism>
<evidence type="ECO:0000256" key="1">
    <source>
        <dbReference type="SAM" id="MobiDB-lite"/>
    </source>
</evidence>
<dbReference type="EMBL" id="CATNWA010016025">
    <property type="protein sequence ID" value="CAI9589097.1"/>
    <property type="molecule type" value="Genomic_DNA"/>
</dbReference>
<comment type="caution">
    <text evidence="2">The sequence shown here is derived from an EMBL/GenBank/DDBJ whole genome shotgun (WGS) entry which is preliminary data.</text>
</comment>